<evidence type="ECO:0000256" key="1">
    <source>
        <dbReference type="SAM" id="MobiDB-lite"/>
    </source>
</evidence>
<organism evidence="2 4">
    <name type="scientific">Iris pallida</name>
    <name type="common">Sweet iris</name>
    <dbReference type="NCBI Taxonomy" id="29817"/>
    <lineage>
        <taxon>Eukaryota</taxon>
        <taxon>Viridiplantae</taxon>
        <taxon>Streptophyta</taxon>
        <taxon>Embryophyta</taxon>
        <taxon>Tracheophyta</taxon>
        <taxon>Spermatophyta</taxon>
        <taxon>Magnoliopsida</taxon>
        <taxon>Liliopsida</taxon>
        <taxon>Asparagales</taxon>
        <taxon>Iridaceae</taxon>
        <taxon>Iridoideae</taxon>
        <taxon>Irideae</taxon>
        <taxon>Iris</taxon>
    </lineage>
</organism>
<sequence length="46" mass="5284">MEEEKRQEKEENSKLKESETSEEDVALKEMIGPTAQEAEELVMAKT</sequence>
<name>A0AAX6H363_IRIPA</name>
<dbReference type="EMBL" id="JANAVB010013594">
    <property type="protein sequence ID" value="KAJ6835253.1"/>
    <property type="molecule type" value="Genomic_DNA"/>
</dbReference>
<protein>
    <submittedName>
        <fullName evidence="2">LETM1 and EF-hand domain-containing protein 1, mitochondrial</fullName>
    </submittedName>
</protein>
<accession>A0AAX6H363</accession>
<feature type="compositionally biased region" description="Basic and acidic residues" evidence="1">
    <location>
        <begin position="1"/>
        <end position="19"/>
    </location>
</feature>
<proteinExistence type="predicted"/>
<dbReference type="EMBL" id="JANAVB010009599">
    <property type="protein sequence ID" value="KAJ6839845.1"/>
    <property type="molecule type" value="Genomic_DNA"/>
</dbReference>
<evidence type="ECO:0000313" key="4">
    <source>
        <dbReference type="Proteomes" id="UP001140949"/>
    </source>
</evidence>
<keyword evidence="4" id="KW-1185">Reference proteome</keyword>
<feature type="region of interest" description="Disordered" evidence="1">
    <location>
        <begin position="1"/>
        <end position="46"/>
    </location>
</feature>
<reference evidence="2" key="2">
    <citation type="submission" date="2023-04" db="EMBL/GenBank/DDBJ databases">
        <authorList>
            <person name="Bruccoleri R.E."/>
            <person name="Oakeley E.J."/>
            <person name="Faust A.-M."/>
            <person name="Dessus-Babus S."/>
            <person name="Altorfer M."/>
            <person name="Burckhardt D."/>
            <person name="Oertli M."/>
            <person name="Naumann U."/>
            <person name="Petersen F."/>
            <person name="Wong J."/>
        </authorList>
    </citation>
    <scope>NUCLEOTIDE SEQUENCE</scope>
    <source>
        <strain evidence="2">GSM-AAB239-AS_SAM_17_03QT</strain>
        <tissue evidence="2">Leaf</tissue>
    </source>
</reference>
<evidence type="ECO:0000313" key="2">
    <source>
        <dbReference type="EMBL" id="KAJ6835253.1"/>
    </source>
</evidence>
<dbReference type="AlphaFoldDB" id="A0AAX6H363"/>
<gene>
    <name evidence="2" type="ORF">M6B38_123590</name>
    <name evidence="3" type="ORF">M6B38_311795</name>
</gene>
<comment type="caution">
    <text evidence="2">The sequence shown here is derived from an EMBL/GenBank/DDBJ whole genome shotgun (WGS) entry which is preliminary data.</text>
</comment>
<reference evidence="2" key="1">
    <citation type="journal article" date="2023" name="GigaByte">
        <title>Genome assembly of the bearded iris, Iris pallida Lam.</title>
        <authorList>
            <person name="Bruccoleri R.E."/>
            <person name="Oakeley E.J."/>
            <person name="Faust A.M.E."/>
            <person name="Altorfer M."/>
            <person name="Dessus-Babus S."/>
            <person name="Burckhardt D."/>
            <person name="Oertli M."/>
            <person name="Naumann U."/>
            <person name="Petersen F."/>
            <person name="Wong J."/>
        </authorList>
    </citation>
    <scope>NUCLEOTIDE SEQUENCE</scope>
    <source>
        <strain evidence="2">GSM-AAB239-AS_SAM_17_03QT</strain>
    </source>
</reference>
<dbReference type="Proteomes" id="UP001140949">
    <property type="component" value="Unassembled WGS sequence"/>
</dbReference>
<evidence type="ECO:0000313" key="3">
    <source>
        <dbReference type="EMBL" id="KAJ6839845.1"/>
    </source>
</evidence>